<organism evidence="2 3">
    <name type="scientific">Undibacterium flavidum</name>
    <dbReference type="NCBI Taxonomy" id="2762297"/>
    <lineage>
        <taxon>Bacteria</taxon>
        <taxon>Pseudomonadati</taxon>
        <taxon>Pseudomonadota</taxon>
        <taxon>Betaproteobacteria</taxon>
        <taxon>Burkholderiales</taxon>
        <taxon>Oxalobacteraceae</taxon>
        <taxon>Undibacterium</taxon>
    </lineage>
</organism>
<name>A0ABR6Y8S7_9BURK</name>
<accession>A0ABR6Y8S7</accession>
<reference evidence="2 3" key="1">
    <citation type="submission" date="2020-08" db="EMBL/GenBank/DDBJ databases">
        <title>Novel species isolated from subtropical streams in China.</title>
        <authorList>
            <person name="Lu H."/>
        </authorList>
    </citation>
    <scope>NUCLEOTIDE SEQUENCE [LARGE SCALE GENOMIC DNA]</scope>
    <source>
        <strain evidence="2 3">LX15W</strain>
    </source>
</reference>
<dbReference type="Proteomes" id="UP000624279">
    <property type="component" value="Unassembled WGS sequence"/>
</dbReference>
<sequence length="68" mass="7982">MRIFYTCKQAHQKLSENLDRELSLAERTQLKIHLSMCRSCTNFGTQMRTIRMAMQEMAKGKSSDRDEP</sequence>
<keyword evidence="3" id="KW-1185">Reference proteome</keyword>
<dbReference type="InterPro" id="IPR027383">
    <property type="entry name" value="Znf_put"/>
</dbReference>
<proteinExistence type="predicted"/>
<gene>
    <name evidence="2" type="ORF">H8K55_05465</name>
</gene>
<feature type="domain" description="Putative zinc-finger" evidence="1">
    <location>
        <begin position="7"/>
        <end position="40"/>
    </location>
</feature>
<dbReference type="RefSeq" id="WP_186941070.1">
    <property type="nucleotide sequence ID" value="NZ_JACOGA010000004.1"/>
</dbReference>
<protein>
    <submittedName>
        <fullName evidence="2">Zf-HC2 domain-containing protein</fullName>
    </submittedName>
</protein>
<evidence type="ECO:0000259" key="1">
    <source>
        <dbReference type="Pfam" id="PF13490"/>
    </source>
</evidence>
<evidence type="ECO:0000313" key="3">
    <source>
        <dbReference type="Proteomes" id="UP000624279"/>
    </source>
</evidence>
<evidence type="ECO:0000313" key="2">
    <source>
        <dbReference type="EMBL" id="MBC3873026.1"/>
    </source>
</evidence>
<comment type="caution">
    <text evidence="2">The sequence shown here is derived from an EMBL/GenBank/DDBJ whole genome shotgun (WGS) entry which is preliminary data.</text>
</comment>
<dbReference type="Pfam" id="PF13490">
    <property type="entry name" value="zf-HC2"/>
    <property type="match status" value="1"/>
</dbReference>
<dbReference type="EMBL" id="JACOGA010000004">
    <property type="protein sequence ID" value="MBC3873026.1"/>
    <property type="molecule type" value="Genomic_DNA"/>
</dbReference>